<dbReference type="Proteomes" id="UP001283361">
    <property type="component" value="Unassembled WGS sequence"/>
</dbReference>
<dbReference type="EMBL" id="JAWDGP010005911">
    <property type="protein sequence ID" value="KAK3750030.1"/>
    <property type="molecule type" value="Genomic_DNA"/>
</dbReference>
<feature type="non-terminal residue" evidence="1">
    <location>
        <position position="1"/>
    </location>
</feature>
<evidence type="ECO:0000313" key="2">
    <source>
        <dbReference type="Proteomes" id="UP001283361"/>
    </source>
</evidence>
<sequence length="78" mass="8709">CYPANQQEEVGKSKNLCGAIRQDGPSKETTWAHQISHSLELKVFAIPSFSAAANEALHIKLAIKAMLRVVWHTSINHW</sequence>
<protein>
    <submittedName>
        <fullName evidence="1">Uncharacterized protein</fullName>
    </submittedName>
</protein>
<keyword evidence="2" id="KW-1185">Reference proteome</keyword>
<reference evidence="1" key="1">
    <citation type="journal article" date="2023" name="G3 (Bethesda)">
        <title>A reference genome for the long-term kleptoplast-retaining sea slug Elysia crispata morphotype clarki.</title>
        <authorList>
            <person name="Eastman K.E."/>
            <person name="Pendleton A.L."/>
            <person name="Shaikh M.A."/>
            <person name="Suttiyut T."/>
            <person name="Ogas R."/>
            <person name="Tomko P."/>
            <person name="Gavelis G."/>
            <person name="Widhalm J.R."/>
            <person name="Wisecaver J.H."/>
        </authorList>
    </citation>
    <scope>NUCLEOTIDE SEQUENCE</scope>
    <source>
        <strain evidence="1">ECLA1</strain>
    </source>
</reference>
<comment type="caution">
    <text evidence="1">The sequence shown here is derived from an EMBL/GenBank/DDBJ whole genome shotgun (WGS) entry which is preliminary data.</text>
</comment>
<evidence type="ECO:0000313" key="1">
    <source>
        <dbReference type="EMBL" id="KAK3750030.1"/>
    </source>
</evidence>
<proteinExistence type="predicted"/>
<dbReference type="AlphaFoldDB" id="A0AAE0YN00"/>
<name>A0AAE0YN00_9GAST</name>
<gene>
    <name evidence="1" type="ORF">RRG08_027354</name>
</gene>
<accession>A0AAE0YN00</accession>
<organism evidence="1 2">
    <name type="scientific">Elysia crispata</name>
    <name type="common">lettuce slug</name>
    <dbReference type="NCBI Taxonomy" id="231223"/>
    <lineage>
        <taxon>Eukaryota</taxon>
        <taxon>Metazoa</taxon>
        <taxon>Spiralia</taxon>
        <taxon>Lophotrochozoa</taxon>
        <taxon>Mollusca</taxon>
        <taxon>Gastropoda</taxon>
        <taxon>Heterobranchia</taxon>
        <taxon>Euthyneura</taxon>
        <taxon>Panpulmonata</taxon>
        <taxon>Sacoglossa</taxon>
        <taxon>Placobranchoidea</taxon>
        <taxon>Plakobranchidae</taxon>
        <taxon>Elysia</taxon>
    </lineage>
</organism>